<evidence type="ECO:0000256" key="2">
    <source>
        <dbReference type="ARBA" id="ARBA00023002"/>
    </source>
</evidence>
<proteinExistence type="predicted"/>
<keyword evidence="4 5" id="KW-0411">Iron-sulfur</keyword>
<feature type="binding site" evidence="6">
    <location>
        <position position="588"/>
    </location>
    <ligand>
        <name>[4Fe-4S] cluster</name>
        <dbReference type="ChEBI" id="CHEBI:49883"/>
        <label>2</label>
    </ligand>
</feature>
<dbReference type="PIRSF" id="PIRSF006439">
    <property type="entry name" value="Indolepyruvate_ferr_oxidored"/>
    <property type="match status" value="1"/>
</dbReference>
<keyword evidence="1 5" id="KW-0479">Metal-binding</keyword>
<dbReference type="PROSITE" id="PS00198">
    <property type="entry name" value="4FE4S_FER_1"/>
    <property type="match status" value="1"/>
</dbReference>
<dbReference type="Gene3D" id="3.30.70.20">
    <property type="match status" value="1"/>
</dbReference>
<evidence type="ECO:0000256" key="6">
    <source>
        <dbReference type="PIRSR" id="PIRSR006439-50"/>
    </source>
</evidence>
<dbReference type="Pfam" id="PF02775">
    <property type="entry name" value="TPP_enzyme_C"/>
    <property type="match status" value="1"/>
</dbReference>
<feature type="binding site" evidence="6">
    <location>
        <position position="562"/>
    </location>
    <ligand>
        <name>[4Fe-4S] cluster</name>
        <dbReference type="ChEBI" id="CHEBI:49883"/>
        <label>1</label>
    </ligand>
</feature>
<dbReference type="InterPro" id="IPR029061">
    <property type="entry name" value="THDP-binding"/>
</dbReference>
<gene>
    <name evidence="8" type="ORF">B9O19_01944</name>
</gene>
<reference evidence="8 9" key="1">
    <citation type="submission" date="2017-04" db="EMBL/GenBank/DDBJ databases">
        <title>Monoglobus pectinilyticus 14 draft genome.</title>
        <authorList>
            <person name="Kim C."/>
            <person name="Rosendale D.I."/>
            <person name="Kelly W.J."/>
            <person name="Tannock G.W."/>
            <person name="Patchett M.L."/>
            <person name="Jordens J.Z."/>
        </authorList>
    </citation>
    <scope>NUCLEOTIDE SEQUENCE [LARGE SCALE GENOMIC DNA]</scope>
    <source>
        <strain evidence="8 9">14</strain>
    </source>
</reference>
<feature type="binding site" evidence="6">
    <location>
        <position position="556"/>
    </location>
    <ligand>
        <name>[4Fe-4S] cluster</name>
        <dbReference type="ChEBI" id="CHEBI:49883"/>
        <label>1</label>
    </ligand>
</feature>
<dbReference type="GO" id="GO:0046872">
    <property type="term" value="F:metal ion binding"/>
    <property type="evidence" value="ECO:0007669"/>
    <property type="project" value="UniProtKB-UniRule"/>
</dbReference>
<dbReference type="AlphaFoldDB" id="A0A2K9P4D2"/>
<dbReference type="InterPro" id="IPR011766">
    <property type="entry name" value="TPP_enzyme_TPP-bd"/>
</dbReference>
<dbReference type="Pfam" id="PF01855">
    <property type="entry name" value="POR_N"/>
    <property type="match status" value="1"/>
</dbReference>
<dbReference type="RefSeq" id="WP_102366235.1">
    <property type="nucleotide sequence ID" value="NZ_CP020991.1"/>
</dbReference>
<evidence type="ECO:0000313" key="8">
    <source>
        <dbReference type="EMBL" id="AUO20091.1"/>
    </source>
</evidence>
<evidence type="ECO:0000313" key="9">
    <source>
        <dbReference type="Proteomes" id="UP000235589"/>
    </source>
</evidence>
<dbReference type="KEGG" id="mpec:B9O19_01944"/>
<evidence type="ECO:0000259" key="7">
    <source>
        <dbReference type="PROSITE" id="PS51379"/>
    </source>
</evidence>
<dbReference type="CDD" id="cd07034">
    <property type="entry name" value="TPP_PYR_PFOR_IOR-alpha_like"/>
    <property type="match status" value="1"/>
</dbReference>
<keyword evidence="5" id="KW-0813">Transport</keyword>
<dbReference type="Gene3D" id="3.40.50.970">
    <property type="match status" value="2"/>
</dbReference>
<dbReference type="Proteomes" id="UP000235589">
    <property type="component" value="Chromosome"/>
</dbReference>
<dbReference type="InterPro" id="IPR002880">
    <property type="entry name" value="Pyrv_Fd/Flavodoxin_OxRdtase_N"/>
</dbReference>
<feature type="domain" description="4Fe-4S ferredoxin-type" evidence="7">
    <location>
        <begin position="576"/>
        <end position="605"/>
    </location>
</feature>
<feature type="binding site" evidence="6">
    <location>
        <position position="595"/>
    </location>
    <ligand>
        <name>[4Fe-4S] cluster</name>
        <dbReference type="ChEBI" id="CHEBI:49883"/>
        <label>1</label>
    </ligand>
</feature>
<dbReference type="CDD" id="cd02008">
    <property type="entry name" value="TPP_IOR_alpha"/>
    <property type="match status" value="1"/>
</dbReference>
<dbReference type="FunFam" id="3.40.50.970:FF:000039">
    <property type="entry name" value="Indolepyruvate oxidoreductase subunit IorA"/>
    <property type="match status" value="1"/>
</dbReference>
<keyword evidence="2 5" id="KW-0560">Oxidoreductase</keyword>
<evidence type="ECO:0000256" key="5">
    <source>
        <dbReference type="PIRNR" id="PIRNR006439"/>
    </source>
</evidence>
<dbReference type="InterPro" id="IPR017900">
    <property type="entry name" value="4Fe4S_Fe_S_CS"/>
</dbReference>
<keyword evidence="9" id="KW-1185">Reference proteome</keyword>
<dbReference type="SUPFAM" id="SSF52518">
    <property type="entry name" value="Thiamin diphosphate-binding fold (THDP-binding)"/>
    <property type="match status" value="2"/>
</dbReference>
<evidence type="ECO:0000256" key="3">
    <source>
        <dbReference type="ARBA" id="ARBA00023004"/>
    </source>
</evidence>
<organism evidence="8 9">
    <name type="scientific">Monoglobus pectinilyticus</name>
    <dbReference type="NCBI Taxonomy" id="1981510"/>
    <lineage>
        <taxon>Bacteria</taxon>
        <taxon>Bacillati</taxon>
        <taxon>Bacillota</taxon>
        <taxon>Clostridia</taxon>
        <taxon>Monoglobales</taxon>
        <taxon>Monoglobaceae</taxon>
        <taxon>Monoglobus</taxon>
    </lineage>
</organism>
<feature type="binding site" evidence="6">
    <location>
        <position position="585"/>
    </location>
    <ligand>
        <name>[4Fe-4S] cluster</name>
        <dbReference type="ChEBI" id="CHEBI:49883"/>
        <label>2</label>
    </ligand>
</feature>
<name>A0A2K9P4D2_9FIRM</name>
<keyword evidence="5 6" id="KW-0004">4Fe-4S</keyword>
<evidence type="ECO:0000256" key="4">
    <source>
        <dbReference type="ARBA" id="ARBA00023014"/>
    </source>
</evidence>
<dbReference type="Pfam" id="PF00037">
    <property type="entry name" value="Fer4"/>
    <property type="match status" value="1"/>
</dbReference>
<dbReference type="PANTHER" id="PTHR43710">
    <property type="entry name" value="2-HYDROXYACYL-COA LYASE"/>
    <property type="match status" value="1"/>
</dbReference>
<dbReference type="GO" id="GO:0030976">
    <property type="term" value="F:thiamine pyrophosphate binding"/>
    <property type="evidence" value="ECO:0007669"/>
    <property type="project" value="InterPro"/>
</dbReference>
<dbReference type="InterPro" id="IPR017896">
    <property type="entry name" value="4Fe4S_Fe-S-bd"/>
</dbReference>
<feature type="binding site" evidence="6">
    <location>
        <position position="559"/>
    </location>
    <ligand>
        <name>[4Fe-4S] cluster</name>
        <dbReference type="ChEBI" id="CHEBI:49883"/>
        <label>1</label>
    </ligand>
</feature>
<comment type="catalytic activity">
    <reaction evidence="5">
        <text>indole-3-pyruvate + 2 oxidized [2Fe-2S]-[ferredoxin] + CoA = (indol-3-yl)acetyl-CoA + 2 reduced [2Fe-2S]-[ferredoxin] + CO2 + H(+)</text>
        <dbReference type="Rhea" id="RHEA:12645"/>
        <dbReference type="Rhea" id="RHEA-COMP:10000"/>
        <dbReference type="Rhea" id="RHEA-COMP:10001"/>
        <dbReference type="ChEBI" id="CHEBI:15378"/>
        <dbReference type="ChEBI" id="CHEBI:16526"/>
        <dbReference type="ChEBI" id="CHEBI:17640"/>
        <dbReference type="ChEBI" id="CHEBI:33737"/>
        <dbReference type="ChEBI" id="CHEBI:33738"/>
        <dbReference type="ChEBI" id="CHEBI:57271"/>
        <dbReference type="ChEBI" id="CHEBI:57287"/>
        <dbReference type="EC" id="1.2.7.8"/>
    </reaction>
</comment>
<feature type="binding site" evidence="6">
    <location>
        <position position="591"/>
    </location>
    <ligand>
        <name>[4Fe-4S] cluster</name>
        <dbReference type="ChEBI" id="CHEBI:49883"/>
        <label>2</label>
    </ligand>
</feature>
<accession>A0A2K9P4D2</accession>
<dbReference type="GeneID" id="98063323"/>
<protein>
    <recommendedName>
        <fullName evidence="5">Indolepyruvate oxidoreductase subunit IorA</fullName>
        <shortName evidence="5">IOR</shortName>
        <ecNumber evidence="5">1.2.7.8</ecNumber>
    </recommendedName>
    <alternativeName>
        <fullName evidence="5">Indolepyruvate ferredoxin oxidoreductase subunit alpha</fullName>
    </alternativeName>
</protein>
<evidence type="ECO:0000256" key="1">
    <source>
        <dbReference type="ARBA" id="ARBA00022723"/>
    </source>
</evidence>
<comment type="cofactor">
    <cofactor evidence="5 6">
        <name>[4Fe-4S] cluster</name>
        <dbReference type="ChEBI" id="CHEBI:49883"/>
    </cofactor>
    <text evidence="5 6">Binds 2 [4Fe-4S] clusters. In this family the first cluster has a non-standard and varying [4Fe-4S] binding motif CX(2)CX(2)CX(4-5)CP.</text>
</comment>
<feature type="binding site" evidence="6">
    <location>
        <position position="568"/>
    </location>
    <ligand>
        <name>[4Fe-4S] cluster</name>
        <dbReference type="ChEBI" id="CHEBI:49883"/>
        <label>2</label>
    </ligand>
</feature>
<dbReference type="OrthoDB" id="9804603at2"/>
<keyword evidence="5" id="KW-0249">Electron transport</keyword>
<dbReference type="InterPro" id="IPR017721">
    <property type="entry name" value="IorA"/>
</dbReference>
<dbReference type="InterPro" id="IPR045025">
    <property type="entry name" value="HACL1-like"/>
</dbReference>
<comment type="function">
    <text evidence="5">Catalyzes the ferredoxin-dependent oxidative decarboxylation of arylpyruvates.</text>
</comment>
<dbReference type="GO" id="GO:0043805">
    <property type="term" value="F:indolepyruvate ferredoxin oxidoreductase activity"/>
    <property type="evidence" value="ECO:0007669"/>
    <property type="project" value="UniProtKB-UniRule"/>
</dbReference>
<keyword evidence="3 5" id="KW-0408">Iron</keyword>
<dbReference type="PROSITE" id="PS51379">
    <property type="entry name" value="4FE4S_FER_2"/>
    <property type="match status" value="1"/>
</dbReference>
<dbReference type="EC" id="1.2.7.8" evidence="5"/>
<sequence length="608" mass="65598">MENEFLMGNEAIGLGAMHAGVNLVCGYPGTPSTEILESVAKRNIDKSVYVEWSINEKAAMEVAAGAAYAGAYSIVTMKQVGLNVASDPLMSLAYVGIKGAMVVVVADDPGPISSQTEQDTRTFAMYSKLPVFDPTTPEEAYEMIGEAFEYSHKYGTPVIFRPTTRICHACASIKLKSGDEIKKNTPDGFVKDTMRWVIFPKTSYLNHIKIENRNKELSKVFSEEYQRNEYSDNGDTVLGIAAGGVSYAYVKEALKLLGDPNVRLMKVATPFPFPEEKAIEFMTGLKKVIAIEELDPVIERALLHICGKYHLDVDIVGKESGHVQCAGENTVESVKKVIAEFLDIKLEETKNDDTDMPELPVRPPVLCAGCPHRASFYAVKKAAEGKKAVFSGDIGCYTLGNAKPLDMTDTCLCMGAGITVAQGLHRIEEDALNFSFVGDSTFFASGITGVINAVYNETDIILVVLDNSTTAMTGHQPHPGTGKTMMGNVVDKVDIKKILEAVGVKRVETANPLDLENAVKTVQSLMDGSGVRAVIFKAPCIAVAKPDPCYTITDSCVSCKRCITELGCPAIVLKNGAPYIEPSLCYGCGLCEKVCPVGAIKGGGENER</sequence>
<dbReference type="EMBL" id="CP020991">
    <property type="protein sequence ID" value="AUO20091.1"/>
    <property type="molecule type" value="Genomic_DNA"/>
</dbReference>
<dbReference type="PANTHER" id="PTHR43710:SF6">
    <property type="entry name" value="INDOLEPYRUVATE OXIDOREDUCTASE SUBUNIT IORA"/>
    <property type="match status" value="1"/>
</dbReference>
<dbReference type="NCBIfam" id="TIGR03336">
    <property type="entry name" value="IOR_alpha"/>
    <property type="match status" value="1"/>
</dbReference>
<dbReference type="GO" id="GO:0051539">
    <property type="term" value="F:4 iron, 4 sulfur cluster binding"/>
    <property type="evidence" value="ECO:0007669"/>
    <property type="project" value="UniProtKB-UniRule"/>
</dbReference>